<gene>
    <name evidence="1" type="ORF">ACEZDG_05700</name>
</gene>
<evidence type="ECO:0000313" key="1">
    <source>
        <dbReference type="EMBL" id="MFC1408770.1"/>
    </source>
</evidence>
<name>A0ABV6V4Y9_9ACTN</name>
<accession>A0ABV6V4Y9</accession>
<dbReference type="Proteomes" id="UP001592582">
    <property type="component" value="Unassembled WGS sequence"/>
</dbReference>
<reference evidence="1 2" key="1">
    <citation type="submission" date="2024-09" db="EMBL/GenBank/DDBJ databases">
        <authorList>
            <person name="Lee S.D."/>
        </authorList>
    </citation>
    <scope>NUCLEOTIDE SEQUENCE [LARGE SCALE GENOMIC DNA]</scope>
    <source>
        <strain evidence="1 2">N1-1</strain>
    </source>
</reference>
<proteinExistence type="predicted"/>
<evidence type="ECO:0000313" key="2">
    <source>
        <dbReference type="Proteomes" id="UP001592582"/>
    </source>
</evidence>
<comment type="caution">
    <text evidence="1">The sequence shown here is derived from an EMBL/GenBank/DDBJ whole genome shotgun (WGS) entry which is preliminary data.</text>
</comment>
<organism evidence="1 2">
    <name type="scientific">Streptacidiphilus alkalitolerans</name>
    <dbReference type="NCBI Taxonomy" id="3342712"/>
    <lineage>
        <taxon>Bacteria</taxon>
        <taxon>Bacillati</taxon>
        <taxon>Actinomycetota</taxon>
        <taxon>Actinomycetes</taxon>
        <taxon>Kitasatosporales</taxon>
        <taxon>Streptomycetaceae</taxon>
        <taxon>Streptacidiphilus</taxon>
    </lineage>
</organism>
<keyword evidence="2" id="KW-1185">Reference proteome</keyword>
<sequence length="185" mass="20065">MTLLPDLPQNTVLLDLLREQGVPEERGTYAYEGWQLHTHPDLIERLEDLAPHWPVLATFGVPVLAAKGIAAVAARGTGILVVRLPEAPPELLEPAAPWAPLTDPGQGWYSVCPWQSGLRSADSQRELSLLVRHALTHAASLSKDADTDWQGRPVQGAPGKSSGKAKGRRPSKDQGSRQGGRGRRR</sequence>
<protein>
    <submittedName>
        <fullName evidence="1">Uncharacterized protein</fullName>
    </submittedName>
</protein>
<dbReference type="EMBL" id="JBHEZX010000002">
    <property type="protein sequence ID" value="MFC1408770.1"/>
    <property type="molecule type" value="Genomic_DNA"/>
</dbReference>